<proteinExistence type="predicted"/>
<organism evidence="2 3">
    <name type="scientific">Tessaracoccus rhinocerotis</name>
    <dbReference type="NCBI Taxonomy" id="1689449"/>
    <lineage>
        <taxon>Bacteria</taxon>
        <taxon>Bacillati</taxon>
        <taxon>Actinomycetota</taxon>
        <taxon>Actinomycetes</taxon>
        <taxon>Propionibacteriales</taxon>
        <taxon>Propionibacteriaceae</taxon>
        <taxon>Tessaracoccus</taxon>
    </lineage>
</organism>
<keyword evidence="1" id="KW-0812">Transmembrane</keyword>
<reference evidence="2 3" key="1">
    <citation type="submission" date="2019-07" db="EMBL/GenBank/DDBJ databases">
        <authorList>
            <person name="Zhou L.-Y."/>
        </authorList>
    </citation>
    <scope>NUCLEOTIDE SEQUENCE [LARGE SCALE GENOMIC DNA]</scope>
    <source>
        <strain evidence="2 3">YIM 101269</strain>
    </source>
</reference>
<evidence type="ECO:0000313" key="3">
    <source>
        <dbReference type="Proteomes" id="UP000317638"/>
    </source>
</evidence>
<sequence>MPEIEDRLAAVPAQDLPAVDLAEIRGRVRKRRGRQRAAAVLSLVAAMVGTAFGAASLLSDGGTELADTAPTPNVRLGSWTLADPSDVTSEATAFEILVEQPEGGCGATFSVHDPLVALETDRIVISAAGDYTPPEPDVVHTCEGTVGTALVELSEPIGDRVLVDAHDNGVRWRPSVDGDPATWVLAAPDEVTPRSTVLELSVTRIECASSFTGKVLEPVVTYGEDEILIRAEVERHKGGGLCPSNPWESFTLTLTEPVGDRVLVDAICREDPYSSQSHCVSGEELYEDGVRWVP</sequence>
<name>A0A553JY35_9ACTN</name>
<dbReference type="Proteomes" id="UP000317638">
    <property type="component" value="Unassembled WGS sequence"/>
</dbReference>
<protein>
    <submittedName>
        <fullName evidence="2">Uncharacterized protein</fullName>
    </submittedName>
</protein>
<keyword evidence="1" id="KW-1133">Transmembrane helix</keyword>
<dbReference type="AlphaFoldDB" id="A0A553JY35"/>
<accession>A0A553JY35</accession>
<dbReference type="EMBL" id="VKKG01000005">
    <property type="protein sequence ID" value="TRY17361.1"/>
    <property type="molecule type" value="Genomic_DNA"/>
</dbReference>
<keyword evidence="1" id="KW-0472">Membrane</keyword>
<keyword evidence="3" id="KW-1185">Reference proteome</keyword>
<dbReference type="OrthoDB" id="3732226at2"/>
<feature type="transmembrane region" description="Helical" evidence="1">
    <location>
        <begin position="37"/>
        <end position="58"/>
    </location>
</feature>
<comment type="caution">
    <text evidence="2">The sequence shown here is derived from an EMBL/GenBank/DDBJ whole genome shotgun (WGS) entry which is preliminary data.</text>
</comment>
<dbReference type="RefSeq" id="WP_143938825.1">
    <property type="nucleotide sequence ID" value="NZ_VKKG01000005.1"/>
</dbReference>
<evidence type="ECO:0000313" key="2">
    <source>
        <dbReference type="EMBL" id="TRY17361.1"/>
    </source>
</evidence>
<gene>
    <name evidence="2" type="ORF">FOJ82_12515</name>
</gene>
<evidence type="ECO:0000256" key="1">
    <source>
        <dbReference type="SAM" id="Phobius"/>
    </source>
</evidence>